<dbReference type="Pfam" id="PF14559">
    <property type="entry name" value="TPR_19"/>
    <property type="match status" value="1"/>
</dbReference>
<reference evidence="2 3" key="1">
    <citation type="journal article" date="2013" name="Genome Biol. Evol.">
        <title>Genomes of Stigonematalean cyanobacteria (subsection V) and the evolution of oxygenic photosynthesis from prokaryotes to plastids.</title>
        <authorList>
            <person name="Dagan T."/>
            <person name="Roettger M."/>
            <person name="Stucken K."/>
            <person name="Landan G."/>
            <person name="Koch R."/>
            <person name="Major P."/>
            <person name="Gould S.B."/>
            <person name="Goremykin V.V."/>
            <person name="Rippka R."/>
            <person name="Tandeau de Marsac N."/>
            <person name="Gugger M."/>
            <person name="Lockhart P.J."/>
            <person name="Allen J.F."/>
            <person name="Brune I."/>
            <person name="Maus I."/>
            <person name="Puhler A."/>
            <person name="Martin W.F."/>
        </authorList>
    </citation>
    <scope>NUCLEOTIDE SEQUENCE [LARGE SCALE GENOMIC DNA]</scope>
    <source>
        <strain evidence="2 3">PCC 7110</strain>
    </source>
</reference>
<gene>
    <name evidence="2" type="ORF">WA1_13370</name>
</gene>
<dbReference type="PROSITE" id="PS50005">
    <property type="entry name" value="TPR"/>
    <property type="match status" value="2"/>
</dbReference>
<name>A0A139XEI5_9CYAN</name>
<protein>
    <submittedName>
        <fullName evidence="2">Uncharacterized protein</fullName>
    </submittedName>
</protein>
<dbReference type="AlphaFoldDB" id="A0A139XEI5"/>
<dbReference type="SMART" id="SM00028">
    <property type="entry name" value="TPR"/>
    <property type="match status" value="2"/>
</dbReference>
<proteinExistence type="predicted"/>
<dbReference type="Proteomes" id="UP000076925">
    <property type="component" value="Unassembled WGS sequence"/>
</dbReference>
<feature type="repeat" description="TPR" evidence="1">
    <location>
        <begin position="69"/>
        <end position="102"/>
    </location>
</feature>
<dbReference type="STRING" id="128403.WA1_13370"/>
<evidence type="ECO:0000313" key="3">
    <source>
        <dbReference type="Proteomes" id="UP000076925"/>
    </source>
</evidence>
<dbReference type="RefSeq" id="WP_017745251.1">
    <property type="nucleotide sequence ID" value="NZ_KQ976354.1"/>
</dbReference>
<keyword evidence="1" id="KW-0802">TPR repeat</keyword>
<comment type="caution">
    <text evidence="2">The sequence shown here is derived from an EMBL/GenBank/DDBJ whole genome shotgun (WGS) entry which is preliminary data.</text>
</comment>
<dbReference type="InterPro" id="IPR011990">
    <property type="entry name" value="TPR-like_helical_dom_sf"/>
</dbReference>
<evidence type="ECO:0000256" key="1">
    <source>
        <dbReference type="PROSITE-ProRule" id="PRU00339"/>
    </source>
</evidence>
<evidence type="ECO:0000313" key="2">
    <source>
        <dbReference type="EMBL" id="KYC43086.1"/>
    </source>
</evidence>
<dbReference type="InterPro" id="IPR019734">
    <property type="entry name" value="TPR_rpt"/>
</dbReference>
<dbReference type="SUPFAM" id="SSF48452">
    <property type="entry name" value="TPR-like"/>
    <property type="match status" value="1"/>
</dbReference>
<dbReference type="EMBL" id="ANNX02000016">
    <property type="protein sequence ID" value="KYC43086.1"/>
    <property type="molecule type" value="Genomic_DNA"/>
</dbReference>
<dbReference type="Gene3D" id="1.25.40.10">
    <property type="entry name" value="Tetratricopeptide repeat domain"/>
    <property type="match status" value="1"/>
</dbReference>
<feature type="repeat" description="TPR" evidence="1">
    <location>
        <begin position="103"/>
        <end position="136"/>
    </location>
</feature>
<organism evidence="2 3">
    <name type="scientific">Scytonema hofmannii PCC 7110</name>
    <dbReference type="NCBI Taxonomy" id="128403"/>
    <lineage>
        <taxon>Bacteria</taxon>
        <taxon>Bacillati</taxon>
        <taxon>Cyanobacteriota</taxon>
        <taxon>Cyanophyceae</taxon>
        <taxon>Nostocales</taxon>
        <taxon>Scytonemataceae</taxon>
        <taxon>Scytonema</taxon>
    </lineage>
</organism>
<dbReference type="OrthoDB" id="495000at2"/>
<sequence>MNRTKQKIKTIITEEHSSQLHVWHKLGWKNATLIYLDEHLDFQYISEHRIEALKRCQTSAEVAQLENYPELSFNIGLLFMKNKNYQTAISFFEKALTDESTKAKTHKILGKIYLEQGQYQLAQENLILATEIIPTDEQPVKLLAKLYKEIGDETNYHNQMLKYYQMKFMFQSFNL</sequence>
<keyword evidence="3" id="KW-1185">Reference proteome</keyword>
<accession>A0A139XEI5</accession>